<feature type="region of interest" description="Disordered" evidence="1">
    <location>
        <begin position="1"/>
        <end position="77"/>
    </location>
</feature>
<evidence type="ECO:0000313" key="3">
    <source>
        <dbReference type="Proteomes" id="UP000297703"/>
    </source>
</evidence>
<dbReference type="EMBL" id="QXTE01000395">
    <property type="protein sequence ID" value="TFJ98469.1"/>
    <property type="molecule type" value="Genomic_DNA"/>
</dbReference>
<dbReference type="Proteomes" id="UP000297703">
    <property type="component" value="Unassembled WGS sequence"/>
</dbReference>
<proteinExistence type="predicted"/>
<evidence type="ECO:0000256" key="1">
    <source>
        <dbReference type="SAM" id="MobiDB-lite"/>
    </source>
</evidence>
<comment type="caution">
    <text evidence="2">The sequence shown here is derived from an EMBL/GenBank/DDBJ whole genome shotgun (WGS) entry which is preliminary data.</text>
</comment>
<dbReference type="OrthoDB" id="8961796at2759"/>
<accession>A0A4D9DTA7</accession>
<evidence type="ECO:0000313" key="2">
    <source>
        <dbReference type="EMBL" id="TFJ98469.1"/>
    </source>
</evidence>
<reference evidence="2 3" key="1">
    <citation type="submission" date="2019-04" db="EMBL/GenBank/DDBJ databases">
        <title>Draft genome of the big-headed turtle Platysternon megacephalum.</title>
        <authorList>
            <person name="Gong S."/>
        </authorList>
    </citation>
    <scope>NUCLEOTIDE SEQUENCE [LARGE SCALE GENOMIC DNA]</scope>
    <source>
        <strain evidence="2">DO16091913</strain>
        <tissue evidence="2">Muscle</tissue>
    </source>
</reference>
<sequence>MALELPGISVKSRVSSFEAQREPRGCGCCSLPDTGDPARSRRRGCASPAPSRGTSPARAKPGAPGPQSGGRPGAGRRDIDKTLLSLLLIFHRAEFGEL</sequence>
<keyword evidence="3" id="KW-1185">Reference proteome</keyword>
<organism evidence="2 3">
    <name type="scientific">Platysternon megacephalum</name>
    <name type="common">big-headed turtle</name>
    <dbReference type="NCBI Taxonomy" id="55544"/>
    <lineage>
        <taxon>Eukaryota</taxon>
        <taxon>Metazoa</taxon>
        <taxon>Chordata</taxon>
        <taxon>Craniata</taxon>
        <taxon>Vertebrata</taxon>
        <taxon>Euteleostomi</taxon>
        <taxon>Archelosauria</taxon>
        <taxon>Testudinata</taxon>
        <taxon>Testudines</taxon>
        <taxon>Cryptodira</taxon>
        <taxon>Durocryptodira</taxon>
        <taxon>Testudinoidea</taxon>
        <taxon>Platysternidae</taxon>
        <taxon>Platysternon</taxon>
    </lineage>
</organism>
<keyword evidence="2" id="KW-0812">Transmembrane</keyword>
<keyword evidence="2" id="KW-0472">Membrane</keyword>
<protein>
    <submittedName>
        <fullName evidence="2">Transmembrane protein PVRIG-like</fullName>
    </submittedName>
</protein>
<gene>
    <name evidence="2" type="ORF">DR999_PMT19611</name>
</gene>
<reference evidence="2 3" key="2">
    <citation type="submission" date="2019-04" db="EMBL/GenBank/DDBJ databases">
        <title>The genome sequence of big-headed turtle.</title>
        <authorList>
            <person name="Gong S."/>
        </authorList>
    </citation>
    <scope>NUCLEOTIDE SEQUENCE [LARGE SCALE GENOMIC DNA]</scope>
    <source>
        <strain evidence="2">DO16091913</strain>
        <tissue evidence="2">Muscle</tissue>
    </source>
</reference>
<name>A0A4D9DTA7_9SAUR</name>
<dbReference type="AlphaFoldDB" id="A0A4D9DTA7"/>